<comment type="caution">
    <text evidence="2">The sequence shown here is derived from an EMBL/GenBank/DDBJ whole genome shotgun (WGS) entry which is preliminary data.</text>
</comment>
<dbReference type="Proteomes" id="UP000712600">
    <property type="component" value="Unassembled WGS sequence"/>
</dbReference>
<reference evidence="2" key="1">
    <citation type="submission" date="2019-12" db="EMBL/GenBank/DDBJ databases">
        <title>Genome sequencing and annotation of Brassica cretica.</title>
        <authorList>
            <person name="Studholme D.J."/>
            <person name="Sarris P."/>
        </authorList>
    </citation>
    <scope>NUCLEOTIDE SEQUENCE</scope>
    <source>
        <strain evidence="2">PFS-109/04</strain>
        <tissue evidence="2">Leaf</tissue>
    </source>
</reference>
<evidence type="ECO:0000313" key="3">
    <source>
        <dbReference type="Proteomes" id="UP000712600"/>
    </source>
</evidence>
<proteinExistence type="predicted"/>
<feature type="region of interest" description="Disordered" evidence="1">
    <location>
        <begin position="1"/>
        <end position="35"/>
    </location>
</feature>
<accession>A0A8S9QEH2</accession>
<evidence type="ECO:0000256" key="1">
    <source>
        <dbReference type="SAM" id="MobiDB-lite"/>
    </source>
</evidence>
<feature type="compositionally biased region" description="Basic and acidic residues" evidence="1">
    <location>
        <begin position="7"/>
        <end position="17"/>
    </location>
</feature>
<dbReference type="AlphaFoldDB" id="A0A8S9QEH2"/>
<dbReference type="EMBL" id="QGKX02001290">
    <property type="protein sequence ID" value="KAF3539181.1"/>
    <property type="molecule type" value="Genomic_DNA"/>
</dbReference>
<protein>
    <submittedName>
        <fullName evidence="2">Uncharacterized protein</fullName>
    </submittedName>
</protein>
<sequence length="64" mass="7551">MDLPSCEEARLSEERFQRQVKRGSFPGPRGQHVSRLQRRNGHLEELTYNDKFVHFLAEDHDGEN</sequence>
<gene>
    <name evidence="2" type="ORF">F2Q69_00022136</name>
</gene>
<name>A0A8S9QEH2_BRACR</name>
<organism evidence="2 3">
    <name type="scientific">Brassica cretica</name>
    <name type="common">Mustard</name>
    <dbReference type="NCBI Taxonomy" id="69181"/>
    <lineage>
        <taxon>Eukaryota</taxon>
        <taxon>Viridiplantae</taxon>
        <taxon>Streptophyta</taxon>
        <taxon>Embryophyta</taxon>
        <taxon>Tracheophyta</taxon>
        <taxon>Spermatophyta</taxon>
        <taxon>Magnoliopsida</taxon>
        <taxon>eudicotyledons</taxon>
        <taxon>Gunneridae</taxon>
        <taxon>Pentapetalae</taxon>
        <taxon>rosids</taxon>
        <taxon>malvids</taxon>
        <taxon>Brassicales</taxon>
        <taxon>Brassicaceae</taxon>
        <taxon>Brassiceae</taxon>
        <taxon>Brassica</taxon>
    </lineage>
</organism>
<evidence type="ECO:0000313" key="2">
    <source>
        <dbReference type="EMBL" id="KAF3539181.1"/>
    </source>
</evidence>